<dbReference type="PANTHER" id="PTHR47331">
    <property type="entry name" value="PHD-TYPE DOMAIN-CONTAINING PROTEIN"/>
    <property type="match status" value="1"/>
</dbReference>
<gene>
    <name evidence="1" type="ORF">HPB48_022602</name>
</gene>
<dbReference type="AlphaFoldDB" id="A0A9J6GUF5"/>
<dbReference type="EMBL" id="JABSTR010000009">
    <property type="protein sequence ID" value="KAH9379114.1"/>
    <property type="molecule type" value="Genomic_DNA"/>
</dbReference>
<evidence type="ECO:0000313" key="2">
    <source>
        <dbReference type="Proteomes" id="UP000821853"/>
    </source>
</evidence>
<sequence length="171" mass="19156">MEVARMTLKKWTTKSDQLREFLQQEQSAATKGMVVLQESPLKVLGLTWDPATDTFSFALTNLMNFLKSSTNTKRFVLQTAWRGFDTGGLWECLVRTVKTTLRKILGKALLTFKELGTVLTEVEAVVNSRALTFIESDIGEPCALMPTDLLIGRGITALPHGIKCRHRFNAH</sequence>
<keyword evidence="2" id="KW-1185">Reference proteome</keyword>
<proteinExistence type="predicted"/>
<dbReference type="PANTHER" id="PTHR47331:SF1">
    <property type="entry name" value="GAG-LIKE PROTEIN"/>
    <property type="match status" value="1"/>
</dbReference>
<name>A0A9J6GUF5_HAELO</name>
<comment type="caution">
    <text evidence="1">The sequence shown here is derived from an EMBL/GenBank/DDBJ whole genome shotgun (WGS) entry which is preliminary data.</text>
</comment>
<organism evidence="1 2">
    <name type="scientific">Haemaphysalis longicornis</name>
    <name type="common">Bush tick</name>
    <dbReference type="NCBI Taxonomy" id="44386"/>
    <lineage>
        <taxon>Eukaryota</taxon>
        <taxon>Metazoa</taxon>
        <taxon>Ecdysozoa</taxon>
        <taxon>Arthropoda</taxon>
        <taxon>Chelicerata</taxon>
        <taxon>Arachnida</taxon>
        <taxon>Acari</taxon>
        <taxon>Parasitiformes</taxon>
        <taxon>Ixodida</taxon>
        <taxon>Ixodoidea</taxon>
        <taxon>Ixodidae</taxon>
        <taxon>Haemaphysalinae</taxon>
        <taxon>Haemaphysalis</taxon>
    </lineage>
</organism>
<accession>A0A9J6GUF5</accession>
<dbReference type="OrthoDB" id="5984724at2759"/>
<dbReference type="Proteomes" id="UP000821853">
    <property type="component" value="Unassembled WGS sequence"/>
</dbReference>
<dbReference type="VEuPathDB" id="VectorBase:HLOH_060939"/>
<protein>
    <submittedName>
        <fullName evidence="1">Uncharacterized protein</fullName>
    </submittedName>
</protein>
<reference evidence="1 2" key="1">
    <citation type="journal article" date="2020" name="Cell">
        <title>Large-Scale Comparative Analyses of Tick Genomes Elucidate Their Genetic Diversity and Vector Capacities.</title>
        <authorList>
            <consortium name="Tick Genome and Microbiome Consortium (TIGMIC)"/>
            <person name="Jia N."/>
            <person name="Wang J."/>
            <person name="Shi W."/>
            <person name="Du L."/>
            <person name="Sun Y."/>
            <person name="Zhan W."/>
            <person name="Jiang J.F."/>
            <person name="Wang Q."/>
            <person name="Zhang B."/>
            <person name="Ji P."/>
            <person name="Bell-Sakyi L."/>
            <person name="Cui X.M."/>
            <person name="Yuan T.T."/>
            <person name="Jiang B.G."/>
            <person name="Yang W.F."/>
            <person name="Lam T.T."/>
            <person name="Chang Q.C."/>
            <person name="Ding S.J."/>
            <person name="Wang X.J."/>
            <person name="Zhu J.G."/>
            <person name="Ruan X.D."/>
            <person name="Zhao L."/>
            <person name="Wei J.T."/>
            <person name="Ye R.Z."/>
            <person name="Que T.C."/>
            <person name="Du C.H."/>
            <person name="Zhou Y.H."/>
            <person name="Cheng J.X."/>
            <person name="Dai P.F."/>
            <person name="Guo W.B."/>
            <person name="Han X.H."/>
            <person name="Huang E.J."/>
            <person name="Li L.F."/>
            <person name="Wei W."/>
            <person name="Gao Y.C."/>
            <person name="Liu J.Z."/>
            <person name="Shao H.Z."/>
            <person name="Wang X."/>
            <person name="Wang C.C."/>
            <person name="Yang T.C."/>
            <person name="Huo Q.B."/>
            <person name="Li W."/>
            <person name="Chen H.Y."/>
            <person name="Chen S.E."/>
            <person name="Zhou L.G."/>
            <person name="Ni X.B."/>
            <person name="Tian J.H."/>
            <person name="Sheng Y."/>
            <person name="Liu T."/>
            <person name="Pan Y.S."/>
            <person name="Xia L.Y."/>
            <person name="Li J."/>
            <person name="Zhao F."/>
            <person name="Cao W.C."/>
        </authorList>
    </citation>
    <scope>NUCLEOTIDE SEQUENCE [LARGE SCALE GENOMIC DNA]</scope>
    <source>
        <strain evidence="1">HaeL-2018</strain>
    </source>
</reference>
<evidence type="ECO:0000313" key="1">
    <source>
        <dbReference type="EMBL" id="KAH9379114.1"/>
    </source>
</evidence>